<evidence type="ECO:0000256" key="1">
    <source>
        <dbReference type="PIRNR" id="PIRNR033490"/>
    </source>
</evidence>
<dbReference type="STRING" id="891968.Anamo_2019"/>
<dbReference type="SUPFAM" id="SSF50118">
    <property type="entry name" value="Cell growth inhibitor/plasmid maintenance toxic component"/>
    <property type="match status" value="1"/>
</dbReference>
<dbReference type="eggNOG" id="COG2337">
    <property type="taxonomic scope" value="Bacteria"/>
</dbReference>
<dbReference type="InterPro" id="IPR003477">
    <property type="entry name" value="PemK-like"/>
</dbReference>
<dbReference type="InterPro" id="IPR011067">
    <property type="entry name" value="Plasmid_toxin/cell-grow_inhib"/>
</dbReference>
<organism evidence="2 3">
    <name type="scientific">Acetomicrobium mobile (strain ATCC BAA-54 / DSM 13181 / JCM 12221 / NGA)</name>
    <name type="common">Anaerobaculum mobile</name>
    <dbReference type="NCBI Taxonomy" id="891968"/>
    <lineage>
        <taxon>Bacteria</taxon>
        <taxon>Thermotogati</taxon>
        <taxon>Synergistota</taxon>
        <taxon>Synergistia</taxon>
        <taxon>Synergistales</taxon>
        <taxon>Acetomicrobiaceae</taxon>
        <taxon>Acetomicrobium</taxon>
    </lineage>
</organism>
<comment type="function">
    <text evidence="1">Toxic component of a type II toxin-antitoxin (TA) system.</text>
</comment>
<dbReference type="GO" id="GO:0016787">
    <property type="term" value="F:hydrolase activity"/>
    <property type="evidence" value="ECO:0007669"/>
    <property type="project" value="UniProtKB-KW"/>
</dbReference>
<dbReference type="GO" id="GO:0003677">
    <property type="term" value="F:DNA binding"/>
    <property type="evidence" value="ECO:0007669"/>
    <property type="project" value="InterPro"/>
</dbReference>
<name>I4BZ95_ACEMN</name>
<dbReference type="HOGENOM" id="CLU_121823_1_1_0"/>
<gene>
    <name evidence="2" type="ordered locus">Anamo_2019</name>
</gene>
<evidence type="ECO:0000313" key="3">
    <source>
        <dbReference type="Proteomes" id="UP000006061"/>
    </source>
</evidence>
<dbReference type="Gene3D" id="2.30.30.110">
    <property type="match status" value="1"/>
</dbReference>
<sequence>MDEGKHRGVAVMSVLKRGMVIDIDLDPTKGSETGKVRPCVVVTNDVYNEHVPVVQVVPVTAWSEKKARIITNVVIDPTPRNGLTKKSVADCLQTRPVDYAERLVRVRGELEEDVMSKIDEALKVVFGLDG</sequence>
<dbReference type="EMBL" id="CP003198">
    <property type="protein sequence ID" value="AFM22602.1"/>
    <property type="molecule type" value="Genomic_DNA"/>
</dbReference>
<accession>I4BZ95</accession>
<dbReference type="GO" id="GO:0006402">
    <property type="term" value="P:mRNA catabolic process"/>
    <property type="evidence" value="ECO:0007669"/>
    <property type="project" value="TreeGrafter"/>
</dbReference>
<dbReference type="Pfam" id="PF02452">
    <property type="entry name" value="PemK_toxin"/>
    <property type="match status" value="1"/>
</dbReference>
<keyword evidence="1" id="KW-0540">Nuclease</keyword>
<keyword evidence="1" id="KW-0378">Hydrolase</keyword>
<dbReference type="PANTHER" id="PTHR33988">
    <property type="entry name" value="ENDORIBONUCLEASE MAZF-RELATED"/>
    <property type="match status" value="1"/>
</dbReference>
<dbReference type="AlphaFoldDB" id="I4BZ95"/>
<dbReference type="PIRSF" id="PIRSF033490">
    <property type="entry name" value="MazF"/>
    <property type="match status" value="1"/>
</dbReference>
<protein>
    <recommendedName>
        <fullName evidence="1">mRNA interferase</fullName>
        <ecNumber evidence="1">3.1.-.-</ecNumber>
    </recommendedName>
</protein>
<dbReference type="GO" id="GO:0004521">
    <property type="term" value="F:RNA endonuclease activity"/>
    <property type="evidence" value="ECO:0007669"/>
    <property type="project" value="TreeGrafter"/>
</dbReference>
<evidence type="ECO:0000313" key="2">
    <source>
        <dbReference type="EMBL" id="AFM22602.1"/>
    </source>
</evidence>
<keyword evidence="1" id="KW-0255">Endonuclease</keyword>
<dbReference type="PANTHER" id="PTHR33988:SF2">
    <property type="entry name" value="ENDORIBONUCLEASE MAZF"/>
    <property type="match status" value="1"/>
</dbReference>
<proteinExistence type="inferred from homology"/>
<reference evidence="3" key="1">
    <citation type="journal article" date="2013" name="Stand. Genomic Sci.">
        <title>Complete genome sequence of the moderate thermophile Anaerobaculum mobile type strain (NGA(T)).</title>
        <authorList>
            <person name="Mavromatis K."/>
            <person name="Stackebrandt E."/>
            <person name="Held B."/>
            <person name="Lapidus A."/>
            <person name="Nolan M."/>
            <person name="Lucas S."/>
            <person name="Hammon N."/>
            <person name="Deshpande S."/>
            <person name="Cheng J.F."/>
            <person name="Tapia R."/>
            <person name="Goodwin L.A."/>
            <person name="Pitluck S."/>
            <person name="Liolios K."/>
            <person name="Pagani I."/>
            <person name="Ivanova N."/>
            <person name="Mikhailova N."/>
            <person name="Huntemann M."/>
            <person name="Pati A."/>
            <person name="Chen A."/>
            <person name="Palaniappan K."/>
            <person name="Land M."/>
            <person name="Rohde M."/>
            <person name="Spring S."/>
            <person name="Goker M."/>
            <person name="Woyke T."/>
            <person name="Detter J.C."/>
            <person name="Bristow J."/>
            <person name="Eisen J.A."/>
            <person name="Markowitz V."/>
            <person name="Hugenholtz P."/>
            <person name="Klenk H.P."/>
            <person name="Kyrpides N.C."/>
        </authorList>
    </citation>
    <scope>NUCLEOTIDE SEQUENCE</scope>
    <source>
        <strain evidence="3">ATCC BAA-54 / DSM 13181 / NGA</strain>
    </source>
</reference>
<comment type="similarity">
    <text evidence="1">Belongs to the PemK/MazF family.</text>
</comment>
<dbReference type="EC" id="3.1.-.-" evidence="1"/>
<dbReference type="Proteomes" id="UP000006061">
    <property type="component" value="Chromosome"/>
</dbReference>
<dbReference type="KEGG" id="amo:Anamo_2019"/>
<keyword evidence="3" id="KW-1185">Reference proteome</keyword>
<dbReference type="GO" id="GO:0016075">
    <property type="term" value="P:rRNA catabolic process"/>
    <property type="evidence" value="ECO:0007669"/>
    <property type="project" value="TreeGrafter"/>
</dbReference>